<dbReference type="Gene3D" id="3.40.50.410">
    <property type="entry name" value="von Willebrand factor, type A domain"/>
    <property type="match status" value="1"/>
</dbReference>
<evidence type="ECO:0000313" key="2">
    <source>
        <dbReference type="Proteomes" id="UP000746751"/>
    </source>
</evidence>
<dbReference type="Proteomes" id="UP000746751">
    <property type="component" value="Unassembled WGS sequence"/>
</dbReference>
<reference evidence="1" key="2">
    <citation type="submission" date="2021-09" db="EMBL/GenBank/DDBJ databases">
        <authorList>
            <person name="Gilroy R."/>
        </authorList>
    </citation>
    <scope>NUCLEOTIDE SEQUENCE</scope>
    <source>
        <strain evidence="1">ChiGjej2B2-7701</strain>
    </source>
</reference>
<dbReference type="EMBL" id="DYVF01000013">
    <property type="protein sequence ID" value="HJG30073.1"/>
    <property type="molecule type" value="Genomic_DNA"/>
</dbReference>
<dbReference type="CDD" id="cd00198">
    <property type="entry name" value="vWFA"/>
    <property type="match status" value="1"/>
</dbReference>
<protein>
    <submittedName>
        <fullName evidence="1">VWA domain-containing protein</fullName>
    </submittedName>
</protein>
<accession>A0A921LSE4</accession>
<sequence length="223" mass="24603">MSKKQQDKQGLRTEIVFILDASGSMSGLESDTVGGFNGMIERNREEPGEAVVSTVIFNDKSRVLHDRIDIREVPRLTRRQYRCCGCTALLDAVGGAIKHVDLVQGVLPDGYKADKVLFVITTDGMENASRRFSYAQIKQMIEHRRERGWEFLFIGANIDAAAEAEHLGIDRERAADYLADEQGTEVLYSAMASAVASVRSAPAGGPLGSAWRKGLDEDVRARR</sequence>
<proteinExistence type="predicted"/>
<dbReference type="AlphaFoldDB" id="A0A921LSE4"/>
<evidence type="ECO:0000313" key="1">
    <source>
        <dbReference type="EMBL" id="HJG30073.1"/>
    </source>
</evidence>
<dbReference type="SUPFAM" id="SSF53300">
    <property type="entry name" value="vWA-like"/>
    <property type="match status" value="1"/>
</dbReference>
<gene>
    <name evidence="1" type="ORF">K8U80_01620</name>
</gene>
<organism evidence="1 2">
    <name type="scientific">Collinsella ihumii</name>
    <dbReference type="NCBI Taxonomy" id="1720204"/>
    <lineage>
        <taxon>Bacteria</taxon>
        <taxon>Bacillati</taxon>
        <taxon>Actinomycetota</taxon>
        <taxon>Coriobacteriia</taxon>
        <taxon>Coriobacteriales</taxon>
        <taxon>Coriobacteriaceae</taxon>
        <taxon>Collinsella</taxon>
    </lineage>
</organism>
<reference evidence="1" key="1">
    <citation type="journal article" date="2021" name="PeerJ">
        <title>Extensive microbial diversity within the chicken gut microbiome revealed by metagenomics and culture.</title>
        <authorList>
            <person name="Gilroy R."/>
            <person name="Ravi A."/>
            <person name="Getino M."/>
            <person name="Pursley I."/>
            <person name="Horton D.L."/>
            <person name="Alikhan N.F."/>
            <person name="Baker D."/>
            <person name="Gharbi K."/>
            <person name="Hall N."/>
            <person name="Watson M."/>
            <person name="Adriaenssens E.M."/>
            <person name="Foster-Nyarko E."/>
            <person name="Jarju S."/>
            <person name="Secka A."/>
            <person name="Antonio M."/>
            <person name="Oren A."/>
            <person name="Chaudhuri R.R."/>
            <person name="La Ragione R."/>
            <person name="Hildebrand F."/>
            <person name="Pallen M.J."/>
        </authorList>
    </citation>
    <scope>NUCLEOTIDE SEQUENCE</scope>
    <source>
        <strain evidence="1">ChiGjej2B2-7701</strain>
    </source>
</reference>
<name>A0A921LSE4_9ACTN</name>
<comment type="caution">
    <text evidence="1">The sequence shown here is derived from an EMBL/GenBank/DDBJ whole genome shotgun (WGS) entry which is preliminary data.</text>
</comment>
<dbReference type="InterPro" id="IPR036465">
    <property type="entry name" value="vWFA_dom_sf"/>
</dbReference>